<dbReference type="EMBL" id="ABVL01000006">
    <property type="protein sequence ID" value="EDY19988.1"/>
    <property type="molecule type" value="Genomic_DNA"/>
</dbReference>
<dbReference type="eggNOG" id="COG1541">
    <property type="taxonomic scope" value="Bacteria"/>
</dbReference>
<dbReference type="AlphaFoldDB" id="B4D0X6"/>
<evidence type="ECO:0000313" key="1">
    <source>
        <dbReference type="EMBL" id="EDY19988.1"/>
    </source>
</evidence>
<dbReference type="SUPFAM" id="SSF56801">
    <property type="entry name" value="Acetyl-CoA synthetase-like"/>
    <property type="match status" value="1"/>
</dbReference>
<dbReference type="PANTHER" id="PTHR36932:SF1">
    <property type="entry name" value="CAPSULAR POLYSACCHARIDE BIOSYNTHESIS PROTEIN"/>
    <property type="match status" value="1"/>
</dbReference>
<sequence length="454" mass="50508">MSSDWFDRLGRNPHLLPPQARANRGSVAISKLLADRRVSERMPTAELARQQGSALLDLARHCAAASPHFASRLATAGLTPEALAAPDGLAKLPPLTRQALVNAGESLFCHAYPRAHGGISTTSTSGSTGEPVTVKRTELCTLQWMVYTLREHLWHDRDFSGRLATLRANISEAAESADWGQPCTFLFRTGAWSGRPASLSVEELCRWLGEFDPDYLLILPSTLAGIVAELERTGRRLPRLRGVRTLSETVSVRLREDVRRVLGVGVDDVYTSQEFGVMATQCPEHGTYHVSESILLEVVDAEGRACRPGEIGRVLVTDLVNYATPLIRYEIGDYAEVGTPCACGRGLPTIRRFLGRERNLVLLPDGTRHWPVVGFHRWGEVHTIRQFQFIQLDRQTILAKLSAPARPSAEQEAQLTRIIQEELQHPFEIRYAWQEEPLPRGPGGKFEEFLCRAE</sequence>
<accession>B4D0X6</accession>
<protein>
    <recommendedName>
        <fullName evidence="3">Coenzyme F390 synthetase-like protein</fullName>
    </recommendedName>
</protein>
<dbReference type="InterPro" id="IPR042099">
    <property type="entry name" value="ANL_N_sf"/>
</dbReference>
<name>B4D0X6_9BACT</name>
<dbReference type="PANTHER" id="PTHR36932">
    <property type="entry name" value="CAPSULAR POLYSACCHARIDE BIOSYNTHESIS PROTEIN"/>
    <property type="match status" value="1"/>
</dbReference>
<evidence type="ECO:0000313" key="2">
    <source>
        <dbReference type="Proteomes" id="UP000005824"/>
    </source>
</evidence>
<proteinExistence type="predicted"/>
<evidence type="ECO:0008006" key="3">
    <source>
        <dbReference type="Google" id="ProtNLM"/>
    </source>
</evidence>
<dbReference type="InterPro" id="IPR053158">
    <property type="entry name" value="CapK_Type1_Caps_Biosynth"/>
</dbReference>
<dbReference type="Proteomes" id="UP000005824">
    <property type="component" value="Unassembled WGS sequence"/>
</dbReference>
<reference evidence="1 2" key="1">
    <citation type="journal article" date="2011" name="J. Bacteriol.">
        <title>Genome sequence of Chthoniobacter flavus Ellin428, an aerobic heterotrophic soil bacterium.</title>
        <authorList>
            <person name="Kant R."/>
            <person name="van Passel M.W."/>
            <person name="Palva A."/>
            <person name="Lucas S."/>
            <person name="Lapidus A."/>
            <person name="Glavina Del Rio T."/>
            <person name="Dalin E."/>
            <person name="Tice H."/>
            <person name="Bruce D."/>
            <person name="Goodwin L."/>
            <person name="Pitluck S."/>
            <person name="Larimer F.W."/>
            <person name="Land M.L."/>
            <person name="Hauser L."/>
            <person name="Sangwan P."/>
            <person name="de Vos W.M."/>
            <person name="Janssen P.H."/>
            <person name="Smidt H."/>
        </authorList>
    </citation>
    <scope>NUCLEOTIDE SEQUENCE [LARGE SCALE GENOMIC DNA]</scope>
    <source>
        <strain evidence="1 2">Ellin428</strain>
    </source>
</reference>
<gene>
    <name evidence="1" type="ORF">CfE428DRAFT_2577</name>
</gene>
<dbReference type="InParanoid" id="B4D0X6"/>
<keyword evidence="2" id="KW-1185">Reference proteome</keyword>
<dbReference type="Gene3D" id="3.40.50.12780">
    <property type="entry name" value="N-terminal domain of ligase-like"/>
    <property type="match status" value="1"/>
</dbReference>
<comment type="caution">
    <text evidence="1">The sequence shown here is derived from an EMBL/GenBank/DDBJ whole genome shotgun (WGS) entry which is preliminary data.</text>
</comment>
<dbReference type="RefSeq" id="WP_006979902.1">
    <property type="nucleotide sequence ID" value="NZ_ABVL01000006.1"/>
</dbReference>
<organism evidence="1 2">
    <name type="scientific">Chthoniobacter flavus Ellin428</name>
    <dbReference type="NCBI Taxonomy" id="497964"/>
    <lineage>
        <taxon>Bacteria</taxon>
        <taxon>Pseudomonadati</taxon>
        <taxon>Verrucomicrobiota</taxon>
        <taxon>Spartobacteria</taxon>
        <taxon>Chthoniobacterales</taxon>
        <taxon>Chthoniobacteraceae</taxon>
        <taxon>Chthoniobacter</taxon>
    </lineage>
</organism>
<dbReference type="STRING" id="497964.CfE428DRAFT_2577"/>